<sequence length="199" mass="21790">MKKYTRITAVLVLGGLLAGCGAAEGKDIGQESAKSIAFEKAGVTEDEVSRLKVSKDRDDGRSIYEVEFDAGEKEYSYDIGASDGAVLSEETDVRDSYETQTPSGTQTTEGQDTANQQNTAESSSQGDAQNVQVAVSQEDAKKAALERVPGAEEKDLRMELDLDDGQYIYEGDIVYQQTEYEFEIDANTGSFLKWSEENY</sequence>
<feature type="region of interest" description="Disordered" evidence="1">
    <location>
        <begin position="79"/>
        <end position="148"/>
    </location>
</feature>
<evidence type="ECO:0000313" key="5">
    <source>
        <dbReference type="Proteomes" id="UP000822142"/>
    </source>
</evidence>
<reference evidence="4 5" key="1">
    <citation type="journal article" date="2020" name="Cell Host Microbe">
        <title>Functional and Genomic Variation between Human-Derived Isolates of Lachnospiraceae Reveals Inter- and Intra-Species Diversity.</title>
        <authorList>
            <person name="Sorbara M.T."/>
            <person name="Littmann E.R."/>
            <person name="Fontana E."/>
            <person name="Moody T.U."/>
            <person name="Kohout C.E."/>
            <person name="Gjonbalaj M."/>
            <person name="Eaton V."/>
            <person name="Seok R."/>
            <person name="Leiner I.M."/>
            <person name="Pamer E.G."/>
        </authorList>
    </citation>
    <scope>NUCLEOTIDE SEQUENCE [LARGE SCALE GENOMIC DNA]</scope>
    <source>
        <strain evidence="4 5">MSK.15.26</strain>
    </source>
</reference>
<dbReference type="Gene3D" id="3.10.450.40">
    <property type="match status" value="2"/>
</dbReference>
<evidence type="ECO:0000256" key="1">
    <source>
        <dbReference type="SAM" id="MobiDB-lite"/>
    </source>
</evidence>
<feature type="compositionally biased region" description="Polar residues" evidence="1">
    <location>
        <begin position="98"/>
        <end position="135"/>
    </location>
</feature>
<comment type="caution">
    <text evidence="4">The sequence shown here is derived from an EMBL/GenBank/DDBJ whole genome shotgun (WGS) entry which is preliminary data.</text>
</comment>
<evidence type="ECO:0000259" key="3">
    <source>
        <dbReference type="Pfam" id="PF03413"/>
    </source>
</evidence>
<feature type="domain" description="PepSY" evidence="3">
    <location>
        <begin position="28"/>
        <end position="90"/>
    </location>
</feature>
<proteinExistence type="predicted"/>
<dbReference type="InterPro" id="IPR025711">
    <property type="entry name" value="PepSY"/>
</dbReference>
<dbReference type="RefSeq" id="WP_173749873.1">
    <property type="nucleotide sequence ID" value="NZ_JAAITA010000018.1"/>
</dbReference>
<keyword evidence="5" id="KW-1185">Reference proteome</keyword>
<dbReference type="PROSITE" id="PS51257">
    <property type="entry name" value="PROKAR_LIPOPROTEIN"/>
    <property type="match status" value="1"/>
</dbReference>
<evidence type="ECO:0000256" key="2">
    <source>
        <dbReference type="SAM" id="SignalP"/>
    </source>
</evidence>
<name>A0ABX2IA50_BLAHA</name>
<dbReference type="EMBL" id="JAAITA010000018">
    <property type="protein sequence ID" value="NSJ86875.1"/>
    <property type="molecule type" value="Genomic_DNA"/>
</dbReference>
<dbReference type="Proteomes" id="UP000822142">
    <property type="component" value="Unassembled WGS sequence"/>
</dbReference>
<feature type="signal peptide" evidence="2">
    <location>
        <begin position="1"/>
        <end position="22"/>
    </location>
</feature>
<gene>
    <name evidence="4" type="ORF">G5A70_11985</name>
</gene>
<dbReference type="Pfam" id="PF03413">
    <property type="entry name" value="PepSY"/>
    <property type="match status" value="2"/>
</dbReference>
<feature type="chain" id="PRO_5047190450" description="PepSY domain-containing protein" evidence="2">
    <location>
        <begin position="23"/>
        <end position="199"/>
    </location>
</feature>
<accession>A0ABX2IA50</accession>
<evidence type="ECO:0000313" key="4">
    <source>
        <dbReference type="EMBL" id="NSJ86875.1"/>
    </source>
</evidence>
<organism evidence="4 5">
    <name type="scientific">Blautia hansenii</name>
    <name type="common">Ruminococcus hansenii</name>
    <dbReference type="NCBI Taxonomy" id="1322"/>
    <lineage>
        <taxon>Bacteria</taxon>
        <taxon>Bacillati</taxon>
        <taxon>Bacillota</taxon>
        <taxon>Clostridia</taxon>
        <taxon>Lachnospirales</taxon>
        <taxon>Lachnospiraceae</taxon>
        <taxon>Blautia</taxon>
    </lineage>
</organism>
<keyword evidence="2" id="KW-0732">Signal</keyword>
<feature type="domain" description="PepSY" evidence="3">
    <location>
        <begin position="135"/>
        <end position="193"/>
    </location>
</feature>
<protein>
    <recommendedName>
        <fullName evidence="3">PepSY domain-containing protein</fullName>
    </recommendedName>
</protein>
<feature type="compositionally biased region" description="Basic and acidic residues" evidence="1">
    <location>
        <begin position="138"/>
        <end position="148"/>
    </location>
</feature>